<dbReference type="SUPFAM" id="SSF48208">
    <property type="entry name" value="Six-hairpin glycosidases"/>
    <property type="match status" value="1"/>
</dbReference>
<feature type="domain" description="Glycosyl hydrolase family 63 C-terminal" evidence="15">
    <location>
        <begin position="318"/>
        <end position="819"/>
    </location>
</feature>
<comment type="function">
    <text evidence="12">Cleaves the distal alpha 1,2-linked glucose residue from the Glc(3)Man(9)GlcNAc(2) oligosaccharide precursor.</text>
</comment>
<evidence type="ECO:0000256" key="11">
    <source>
        <dbReference type="ARBA" id="ARBA00038888"/>
    </source>
</evidence>
<dbReference type="InterPro" id="IPR012341">
    <property type="entry name" value="6hp_glycosidase-like_sf"/>
</dbReference>
<comment type="subcellular location">
    <subcellularLocation>
        <location evidence="1 12">Endoplasmic reticulum membrane</location>
        <topology evidence="1 12">Single-pass type II membrane protein</topology>
    </subcellularLocation>
</comment>
<comment type="similarity">
    <text evidence="2 12">Belongs to the glycosyl hydrolase 63 family.</text>
</comment>
<dbReference type="Pfam" id="PF03200">
    <property type="entry name" value="Glyco_hydro_63"/>
    <property type="match status" value="1"/>
</dbReference>
<reference evidence="17 18" key="1">
    <citation type="submission" date="2017-04" db="EMBL/GenBank/DDBJ databases">
        <title>Draft genome of the yeast Clavispora lusitaniae type strain CBS 6936.</title>
        <authorList>
            <person name="Durrens P."/>
            <person name="Klopp C."/>
            <person name="Biteau N."/>
            <person name="Fitton-Ouhabi V."/>
            <person name="Dementhon K."/>
            <person name="Accoceberry I."/>
            <person name="Sherman D.J."/>
            <person name="Noel T."/>
        </authorList>
    </citation>
    <scope>NUCLEOTIDE SEQUENCE [LARGE SCALE GENOMIC DNA]</scope>
    <source>
        <strain evidence="17 18">CBS 6936</strain>
    </source>
</reference>
<feature type="signal peptide" evidence="14">
    <location>
        <begin position="1"/>
        <end position="16"/>
    </location>
</feature>
<evidence type="ECO:0000256" key="1">
    <source>
        <dbReference type="ARBA" id="ARBA00004648"/>
    </source>
</evidence>
<dbReference type="Pfam" id="PF16923">
    <property type="entry name" value="Glyco_hydro_63N"/>
    <property type="match status" value="1"/>
</dbReference>
<evidence type="ECO:0000313" key="17">
    <source>
        <dbReference type="EMBL" id="OVF09659.1"/>
    </source>
</evidence>
<evidence type="ECO:0000259" key="16">
    <source>
        <dbReference type="Pfam" id="PF16923"/>
    </source>
</evidence>
<dbReference type="GO" id="GO:0006487">
    <property type="term" value="P:protein N-linked glycosylation"/>
    <property type="evidence" value="ECO:0007669"/>
    <property type="project" value="UniProtKB-UniRule"/>
</dbReference>
<protein>
    <recommendedName>
        <fullName evidence="11 12">Mannosyl-oligosaccharide glucosidase</fullName>
        <ecNumber evidence="11 12">3.2.1.106</ecNumber>
    </recommendedName>
    <alternativeName>
        <fullName evidence="13">Glucosidase I</fullName>
    </alternativeName>
</protein>
<dbReference type="PANTHER" id="PTHR10412">
    <property type="entry name" value="MANNOSYL-OLIGOSACCHARIDE GLUCOSIDASE"/>
    <property type="match status" value="1"/>
</dbReference>
<evidence type="ECO:0000256" key="13">
    <source>
        <dbReference type="RuleBase" id="RU369107"/>
    </source>
</evidence>
<accession>A0AA91Q257</accession>
<dbReference type="Gene3D" id="1.50.10.10">
    <property type="match status" value="1"/>
</dbReference>
<keyword evidence="7" id="KW-1133">Transmembrane helix</keyword>
<keyword evidence="8" id="KW-0472">Membrane</keyword>
<comment type="catalytic activity">
    <reaction evidence="12">
        <text>N(4)-(alpha-D-Glc-(1-&gt;2)-alpha-D-Glc-(1-&gt;3)-alpha-D-Glc-(1-&gt;3)-alpha-D-Man-(1-&gt;2)-alpha-D-Man-(1-&gt;2)-alpha-D-Man-(1-&gt;3)-[alpha-D-Man-(1-&gt;2)-alpha-D-Man-(1-&gt;3)-[alpha-D-Man-(1-&gt;2)-alpha-D-Man-(1-&gt;6)]-alpha-D-Man-(1-&gt;6)]-beta-D-Man-(1-&gt;4)-beta-D-GlcNAc-(1-&gt;4)-beta-D-GlcNAc)-L-asparaginyl-[protein] + H2O = N(4)-(alpha-D-Glc-(1-&gt;3)-alpha-D-Glc-(1-&gt;3)-alpha-D-Man-(1-&gt;2)-alpha-D-Man-(1-&gt;2)-alpha-D-Man-(1-&gt;3)-[alpha-D-Man-(1-&gt;2)-alpha-D-Man-(1-&gt;3)-[alpha-D-Man-(1-&gt;2)-alpha-D-Man-(1-&gt;6)]-alpha-D-Man-(1-&gt;6)]-beta-D-Man-(1-&gt;4)-beta-D-GlcNAc-(1-&gt;4)-beta-D-GlcNAc)-L-asparaginyl-[protein] + beta-D-glucose</text>
        <dbReference type="Rhea" id="RHEA:55988"/>
        <dbReference type="Rhea" id="RHEA-COMP:12806"/>
        <dbReference type="Rhea" id="RHEA-COMP:14355"/>
        <dbReference type="ChEBI" id="CHEBI:15377"/>
        <dbReference type="ChEBI" id="CHEBI:15903"/>
        <dbReference type="ChEBI" id="CHEBI:59082"/>
        <dbReference type="ChEBI" id="CHEBI:132537"/>
        <dbReference type="EC" id="3.2.1.106"/>
    </reaction>
</comment>
<dbReference type="Proteomes" id="UP000195602">
    <property type="component" value="Unassembled WGS sequence"/>
</dbReference>
<keyword evidence="10 12" id="KW-0326">Glycosidase</keyword>
<feature type="chain" id="PRO_5041719204" description="Mannosyl-oligosaccharide glucosidase" evidence="14">
    <location>
        <begin position="17"/>
        <end position="824"/>
    </location>
</feature>
<dbReference type="KEGG" id="clus:A9F13_04g01419"/>
<evidence type="ECO:0000256" key="12">
    <source>
        <dbReference type="RuleBase" id="RU368089"/>
    </source>
</evidence>
<organism evidence="17 18">
    <name type="scientific">Clavispora lusitaniae</name>
    <name type="common">Candida lusitaniae</name>
    <dbReference type="NCBI Taxonomy" id="36911"/>
    <lineage>
        <taxon>Eukaryota</taxon>
        <taxon>Fungi</taxon>
        <taxon>Dikarya</taxon>
        <taxon>Ascomycota</taxon>
        <taxon>Saccharomycotina</taxon>
        <taxon>Pichiomycetes</taxon>
        <taxon>Metschnikowiaceae</taxon>
        <taxon>Clavispora</taxon>
    </lineage>
</organism>
<keyword evidence="6" id="KW-0735">Signal-anchor</keyword>
<dbReference type="InterPro" id="IPR031631">
    <property type="entry name" value="Glyco_hydro_63N"/>
</dbReference>
<keyword evidence="14" id="KW-0732">Signal</keyword>
<dbReference type="EC" id="3.2.1.106" evidence="11 12"/>
<comment type="caution">
    <text evidence="17">The sequence shown here is derived from an EMBL/GenBank/DDBJ whole genome shotgun (WGS) entry which is preliminary data.</text>
</comment>
<dbReference type="Gene3D" id="2.70.98.110">
    <property type="entry name" value="Glycosyl hydrolase family 63, N-terminal domain"/>
    <property type="match status" value="1"/>
</dbReference>
<name>A0AA91Q257_CLALS</name>
<evidence type="ECO:0000256" key="7">
    <source>
        <dbReference type="ARBA" id="ARBA00022989"/>
    </source>
</evidence>
<keyword evidence="5 12" id="KW-0256">Endoplasmic reticulum</keyword>
<dbReference type="PANTHER" id="PTHR10412:SF11">
    <property type="entry name" value="MANNOSYL-OLIGOSACCHARIDE GLUCOSIDASE"/>
    <property type="match status" value="1"/>
</dbReference>
<sequence length="824" mass="94187">MRPFLLWLSLFLSALGQQFFDLDEPVPFDQLSPDAQYHTLAQDSLLWGPYRSGNYLGIRPRIPHSLMSGLLWFPAESSNAFSSGKHFYEQSHNVGKANWVQFDPRLGGRQIISDNDCHLDITIDFVKSDNGRNWGVKVHAKPHKGHESVKTSFVWYSGLEGESDSEEAHGFLKLDTAMDSTGYDGEVTLAGLSKDFGLFTLSVNDAKTGAKNKHPRVKKLFLPELDPRKTHHTSLRVPDDNVWRAGDIFFTLLQESIQNLVDEFGDDIKEVPPSQGLVVRNLQNYEGNLHFVQKIYQGECEFDVIYNEARSPPTEKITFENLQSRISRALDAFDTKFAQKYPLNKVSAPEKEFGKELLSGLLGGLSYHYGDQLVDRETVVDTDDLPVNVNGETHLPKLNGKPEGPYELFTLVPSRPFFPRGFYWDEGFHLLPLLEYDSDLVLEIFKSWVDLIDDEGWVAREQILGPEARARVPDDFVVQSPGIVNPPTLMLAFTYLLERAKLSDFENLDKPINFDADSITQSNLGQVVVHNPQLLKNYTRSIYPKLKLHYERFRISQQGSVEEFNRGDNTEAYRWRGRTTSHCLASGLDDYPRTLPMDIAELNVDLLCWIGVMTRSMKQIAEILDIEEDALSYATIEEKIFENVEKLHWSPDDECYCDISVDEDDENVFACVKGYISIFPFITRFIKEDDVEKLDSIVSLIADPDELWGDYGIRSVSRSSSFYGTAENYWRSPVWININYLILDNLKHYYDVSGAYMSPSLKQKFNATYTDLRSNLITNVKREWEKTGFVWENYNDMTGEAKGAKNFLGWSSLVLLMMEMPSTL</sequence>
<proteinExistence type="inferred from homology"/>
<evidence type="ECO:0000259" key="15">
    <source>
        <dbReference type="Pfam" id="PF03200"/>
    </source>
</evidence>
<evidence type="ECO:0000256" key="10">
    <source>
        <dbReference type="ARBA" id="ARBA00023295"/>
    </source>
</evidence>
<evidence type="ECO:0000256" key="9">
    <source>
        <dbReference type="ARBA" id="ARBA00023180"/>
    </source>
</evidence>
<keyword evidence="4 12" id="KW-0378">Hydrolase</keyword>
<keyword evidence="9 13" id="KW-0325">Glycoprotein</keyword>
<comment type="pathway">
    <text evidence="13">Glycan metabolism; N-glycan degradation.</text>
</comment>
<dbReference type="InterPro" id="IPR008928">
    <property type="entry name" value="6-hairpin_glycosidase_sf"/>
</dbReference>
<evidence type="ECO:0000256" key="8">
    <source>
        <dbReference type="ARBA" id="ARBA00023136"/>
    </source>
</evidence>
<dbReference type="InterPro" id="IPR038518">
    <property type="entry name" value="Glyco_hydro_63N_sf"/>
</dbReference>
<dbReference type="AlphaFoldDB" id="A0AA91Q257"/>
<evidence type="ECO:0000256" key="5">
    <source>
        <dbReference type="ARBA" id="ARBA00022824"/>
    </source>
</evidence>
<keyword evidence="3" id="KW-0812">Transmembrane</keyword>
<feature type="domain" description="Glycosyl hydrolase family 63 N-terminal" evidence="16">
    <location>
        <begin position="44"/>
        <end position="274"/>
    </location>
</feature>
<dbReference type="InterPro" id="IPR031335">
    <property type="entry name" value="Glyco_hydro_63_C"/>
</dbReference>
<dbReference type="GO" id="GO:0005789">
    <property type="term" value="C:endoplasmic reticulum membrane"/>
    <property type="evidence" value="ECO:0007669"/>
    <property type="project" value="UniProtKB-SubCell"/>
</dbReference>
<dbReference type="GO" id="GO:0004573">
    <property type="term" value="F:Glc3Man9GlcNAc2 oligosaccharide glucosidase activity"/>
    <property type="evidence" value="ECO:0007669"/>
    <property type="project" value="UniProtKB-UniRule"/>
</dbReference>
<evidence type="ECO:0000256" key="14">
    <source>
        <dbReference type="SAM" id="SignalP"/>
    </source>
</evidence>
<evidence type="ECO:0000256" key="4">
    <source>
        <dbReference type="ARBA" id="ARBA00022801"/>
    </source>
</evidence>
<dbReference type="GO" id="GO:0009311">
    <property type="term" value="P:oligosaccharide metabolic process"/>
    <property type="evidence" value="ECO:0007669"/>
    <property type="project" value="UniProtKB-UniRule"/>
</dbReference>
<dbReference type="EMBL" id="LYUB02000004">
    <property type="protein sequence ID" value="OVF09659.1"/>
    <property type="molecule type" value="Genomic_DNA"/>
</dbReference>
<gene>
    <name evidence="17" type="ORF">A9F13_04g01419</name>
</gene>
<dbReference type="InterPro" id="IPR004888">
    <property type="entry name" value="Glycoside_hydrolase_63"/>
</dbReference>
<evidence type="ECO:0000256" key="3">
    <source>
        <dbReference type="ARBA" id="ARBA00022692"/>
    </source>
</evidence>
<evidence type="ECO:0000256" key="2">
    <source>
        <dbReference type="ARBA" id="ARBA00010833"/>
    </source>
</evidence>
<evidence type="ECO:0000313" key="18">
    <source>
        <dbReference type="Proteomes" id="UP000195602"/>
    </source>
</evidence>
<evidence type="ECO:0000256" key="6">
    <source>
        <dbReference type="ARBA" id="ARBA00022968"/>
    </source>
</evidence>